<dbReference type="NCBIfam" id="TIGR00138">
    <property type="entry name" value="rsmG_gidB"/>
    <property type="match status" value="1"/>
</dbReference>
<dbReference type="Proteomes" id="UP001652338">
    <property type="component" value="Unassembled WGS sequence"/>
</dbReference>
<dbReference type="Gene3D" id="3.40.50.150">
    <property type="entry name" value="Vaccinia Virus protein VP39"/>
    <property type="match status" value="1"/>
</dbReference>
<dbReference type="PANTHER" id="PTHR31760:SF0">
    <property type="entry name" value="S-ADENOSYL-L-METHIONINE-DEPENDENT METHYLTRANSFERASES SUPERFAMILY PROTEIN"/>
    <property type="match status" value="1"/>
</dbReference>
<dbReference type="CDD" id="cd02440">
    <property type="entry name" value="AdoMet_MTases"/>
    <property type="match status" value="1"/>
</dbReference>
<keyword evidence="3 6" id="KW-0489">Methyltransferase</keyword>
<evidence type="ECO:0000256" key="1">
    <source>
        <dbReference type="ARBA" id="ARBA00022490"/>
    </source>
</evidence>
<feature type="binding site" evidence="6">
    <location>
        <position position="80"/>
    </location>
    <ligand>
        <name>S-adenosyl-L-methionine</name>
        <dbReference type="ChEBI" id="CHEBI:59789"/>
    </ligand>
</feature>
<evidence type="ECO:0000256" key="3">
    <source>
        <dbReference type="ARBA" id="ARBA00022603"/>
    </source>
</evidence>
<evidence type="ECO:0000256" key="2">
    <source>
        <dbReference type="ARBA" id="ARBA00022552"/>
    </source>
</evidence>
<dbReference type="Pfam" id="PF02527">
    <property type="entry name" value="GidB"/>
    <property type="match status" value="1"/>
</dbReference>
<dbReference type="InterPro" id="IPR003682">
    <property type="entry name" value="rRNA_ssu_MeTfrase_G"/>
</dbReference>
<keyword evidence="5 6" id="KW-0949">S-adenosyl-L-methionine</keyword>
<comment type="function">
    <text evidence="6">Specifically methylates the N7 position of a guanine in 16S rRNA.</text>
</comment>
<dbReference type="InterPro" id="IPR029063">
    <property type="entry name" value="SAM-dependent_MTases_sf"/>
</dbReference>
<evidence type="ECO:0000313" key="7">
    <source>
        <dbReference type="EMBL" id="MCU6726353.1"/>
    </source>
</evidence>
<feature type="binding site" evidence="6">
    <location>
        <position position="145"/>
    </location>
    <ligand>
        <name>S-adenosyl-L-methionine</name>
        <dbReference type="ChEBI" id="CHEBI:59789"/>
    </ligand>
</feature>
<comment type="subcellular location">
    <subcellularLocation>
        <location evidence="6">Cytoplasm</location>
    </subcellularLocation>
</comment>
<dbReference type="GO" id="GO:0008168">
    <property type="term" value="F:methyltransferase activity"/>
    <property type="evidence" value="ECO:0007669"/>
    <property type="project" value="UniProtKB-KW"/>
</dbReference>
<reference evidence="7 8" key="1">
    <citation type="journal article" date="2021" name="ISME Commun">
        <title>Automated analysis of genomic sequences facilitates high-throughput and comprehensive description of bacteria.</title>
        <authorList>
            <person name="Hitch T.C.A."/>
        </authorList>
    </citation>
    <scope>NUCLEOTIDE SEQUENCE [LARGE SCALE GENOMIC DNA]</scope>
    <source>
        <strain evidence="7 8">Sanger_29</strain>
    </source>
</reference>
<feature type="binding site" evidence="6">
    <location>
        <position position="75"/>
    </location>
    <ligand>
        <name>S-adenosyl-L-methionine</name>
        <dbReference type="ChEBI" id="CHEBI:59789"/>
    </ligand>
</feature>
<comment type="caution">
    <text evidence="6">Lacks conserved residue(s) required for the propagation of feature annotation.</text>
</comment>
<dbReference type="PIRSF" id="PIRSF003078">
    <property type="entry name" value="GidB"/>
    <property type="match status" value="1"/>
</dbReference>
<evidence type="ECO:0000256" key="4">
    <source>
        <dbReference type="ARBA" id="ARBA00022679"/>
    </source>
</evidence>
<gene>
    <name evidence="6 7" type="primary">rsmG</name>
    <name evidence="7" type="ORF">OCV47_13605</name>
</gene>
<dbReference type="EC" id="2.1.1.-" evidence="6"/>
<dbReference type="GO" id="GO:0032259">
    <property type="term" value="P:methylation"/>
    <property type="evidence" value="ECO:0007669"/>
    <property type="project" value="UniProtKB-KW"/>
</dbReference>
<keyword evidence="2 6" id="KW-0698">rRNA processing</keyword>
<accession>A0ABT2SPB9</accession>
<keyword evidence="4 6" id="KW-0808">Transferase</keyword>
<protein>
    <recommendedName>
        <fullName evidence="6">Ribosomal RNA small subunit methyltransferase G</fullName>
        <ecNumber evidence="6">2.1.1.-</ecNumber>
    </recommendedName>
    <alternativeName>
        <fullName evidence="6">16S rRNA 7-methylguanosine methyltransferase</fullName>
        <shortName evidence="6">16S rRNA m7G methyltransferase</shortName>
    </alternativeName>
</protein>
<dbReference type="EMBL" id="JAOQKE010000023">
    <property type="protein sequence ID" value="MCU6726353.1"/>
    <property type="molecule type" value="Genomic_DNA"/>
</dbReference>
<name>A0ABT2SPB9_9FIRM</name>
<keyword evidence="1 6" id="KW-0963">Cytoplasm</keyword>
<proteinExistence type="inferred from homology"/>
<dbReference type="PANTHER" id="PTHR31760">
    <property type="entry name" value="S-ADENOSYL-L-METHIONINE-DEPENDENT METHYLTRANSFERASES SUPERFAMILY PROTEIN"/>
    <property type="match status" value="1"/>
</dbReference>
<dbReference type="HAMAP" id="MF_00074">
    <property type="entry name" value="16SrRNA_methyltr_G"/>
    <property type="match status" value="1"/>
</dbReference>
<sequence length="236" mass="26772">MTKFLENCEKMNLTLSTEQQQQFVRYYELLVEWNSFMNLTGITDFQEVLQKHFEDSLALVRGVDLSAVTSVMDVGTGAGFPGLPLKIAFPHLKIVLLDSLGKRVKFLNHVIEELQLDNITAIHGRAEDFAKEAEYRERFDLVVSRAVANLSSLSEYCIPYTKVNGIFVSYKSGKIEEELEQAKKAIFLLGGKLDHTVKFQLEGSDIERSLVIIKKHEKTAKKYPRKAGMPSREPLS</sequence>
<evidence type="ECO:0000256" key="6">
    <source>
        <dbReference type="HAMAP-Rule" id="MF_00074"/>
    </source>
</evidence>
<evidence type="ECO:0000256" key="5">
    <source>
        <dbReference type="ARBA" id="ARBA00022691"/>
    </source>
</evidence>
<comment type="caution">
    <text evidence="7">The sequence shown here is derived from an EMBL/GenBank/DDBJ whole genome shotgun (WGS) entry which is preliminary data.</text>
</comment>
<dbReference type="SUPFAM" id="SSF53335">
    <property type="entry name" value="S-adenosyl-L-methionine-dependent methyltransferases"/>
    <property type="match status" value="1"/>
</dbReference>
<feature type="binding site" evidence="6">
    <location>
        <begin position="126"/>
        <end position="127"/>
    </location>
    <ligand>
        <name>S-adenosyl-L-methionine</name>
        <dbReference type="ChEBI" id="CHEBI:59789"/>
    </ligand>
</feature>
<keyword evidence="8" id="KW-1185">Reference proteome</keyword>
<organism evidence="7 8">
    <name type="scientific">Muricoprocola aceti</name>
    <dbReference type="NCBI Taxonomy" id="2981772"/>
    <lineage>
        <taxon>Bacteria</taxon>
        <taxon>Bacillati</taxon>
        <taxon>Bacillota</taxon>
        <taxon>Clostridia</taxon>
        <taxon>Lachnospirales</taxon>
        <taxon>Lachnospiraceae</taxon>
        <taxon>Muricoprocola</taxon>
    </lineage>
</organism>
<evidence type="ECO:0000313" key="8">
    <source>
        <dbReference type="Proteomes" id="UP001652338"/>
    </source>
</evidence>
<comment type="similarity">
    <text evidence="6">Belongs to the methyltransferase superfamily. RNA methyltransferase RsmG family.</text>
</comment>